<dbReference type="STRING" id="1121942.SAMN02745148_02358"/>
<evidence type="ECO:0000313" key="2">
    <source>
        <dbReference type="Proteomes" id="UP000184346"/>
    </source>
</evidence>
<reference evidence="1 2" key="1">
    <citation type="submission" date="2016-11" db="EMBL/GenBank/DDBJ databases">
        <authorList>
            <person name="Jaros S."/>
            <person name="Januszkiewicz K."/>
            <person name="Wedrychowicz H."/>
        </authorList>
    </citation>
    <scope>NUCLEOTIDE SEQUENCE [LARGE SCALE GENOMIC DNA]</scope>
    <source>
        <strain evidence="1 2">DSM 19980</strain>
    </source>
</reference>
<keyword evidence="2" id="KW-1185">Reference proteome</keyword>
<dbReference type="RefSeq" id="WP_072823058.1">
    <property type="nucleotide sequence ID" value="NZ_FQUJ01000010.1"/>
</dbReference>
<dbReference type="EMBL" id="FQUJ01000010">
    <property type="protein sequence ID" value="SHF34197.1"/>
    <property type="molecule type" value="Genomic_DNA"/>
</dbReference>
<proteinExistence type="predicted"/>
<dbReference type="AlphaFoldDB" id="A0A1M5AVT7"/>
<organism evidence="1 2">
    <name type="scientific">Modicisalibacter ilicicola DSM 19980</name>
    <dbReference type="NCBI Taxonomy" id="1121942"/>
    <lineage>
        <taxon>Bacteria</taxon>
        <taxon>Pseudomonadati</taxon>
        <taxon>Pseudomonadota</taxon>
        <taxon>Gammaproteobacteria</taxon>
        <taxon>Oceanospirillales</taxon>
        <taxon>Halomonadaceae</taxon>
        <taxon>Modicisalibacter</taxon>
    </lineage>
</organism>
<sequence length="69" mass="8004">MDSDDDYSHFSTSGDYVHRLVDSLSELRQLHRHHLLDSLQEHQQDILAPLDLSSRQGTKLDELYQRLAG</sequence>
<protein>
    <submittedName>
        <fullName evidence="1">Uncharacterized protein</fullName>
    </submittedName>
</protein>
<evidence type="ECO:0000313" key="1">
    <source>
        <dbReference type="EMBL" id="SHF34197.1"/>
    </source>
</evidence>
<name>A0A1M5AVT7_9GAMM</name>
<accession>A0A1M5AVT7</accession>
<dbReference type="Proteomes" id="UP000184346">
    <property type="component" value="Unassembled WGS sequence"/>
</dbReference>
<gene>
    <name evidence="1" type="ORF">SAMN02745148_02358</name>
</gene>